<gene>
    <name evidence="1" type="ORF">SISNIDRAFT_485467</name>
</gene>
<keyword evidence="2" id="KW-1185">Reference proteome</keyword>
<sequence>MAEGTIAYIIGKQYHLQVGLSRAKEERRALVHHRDSLLFVILYRPVDVQNPVRPLHSMPIYTNYWLPPPHELTCAQALSLARAAHNHVQGPPGHVHIVALLC</sequence>
<dbReference type="Proteomes" id="UP000076722">
    <property type="component" value="Unassembled WGS sequence"/>
</dbReference>
<protein>
    <submittedName>
        <fullName evidence="1">Uncharacterized protein</fullName>
    </submittedName>
</protein>
<evidence type="ECO:0000313" key="1">
    <source>
        <dbReference type="EMBL" id="KZS93870.1"/>
    </source>
</evidence>
<reference evidence="1 2" key="1">
    <citation type="journal article" date="2016" name="Mol. Biol. Evol.">
        <title>Comparative Genomics of Early-Diverging Mushroom-Forming Fungi Provides Insights into the Origins of Lignocellulose Decay Capabilities.</title>
        <authorList>
            <person name="Nagy L.G."/>
            <person name="Riley R."/>
            <person name="Tritt A."/>
            <person name="Adam C."/>
            <person name="Daum C."/>
            <person name="Floudas D."/>
            <person name="Sun H."/>
            <person name="Yadav J.S."/>
            <person name="Pangilinan J."/>
            <person name="Larsson K.H."/>
            <person name="Matsuura K."/>
            <person name="Barry K."/>
            <person name="Labutti K."/>
            <person name="Kuo R."/>
            <person name="Ohm R.A."/>
            <person name="Bhattacharya S.S."/>
            <person name="Shirouzu T."/>
            <person name="Yoshinaga Y."/>
            <person name="Martin F.M."/>
            <person name="Grigoriev I.V."/>
            <person name="Hibbett D.S."/>
        </authorList>
    </citation>
    <scope>NUCLEOTIDE SEQUENCE [LARGE SCALE GENOMIC DNA]</scope>
    <source>
        <strain evidence="1 2">HHB9708</strain>
    </source>
</reference>
<organism evidence="1 2">
    <name type="scientific">Sistotremastrum niveocremeum HHB9708</name>
    <dbReference type="NCBI Taxonomy" id="1314777"/>
    <lineage>
        <taxon>Eukaryota</taxon>
        <taxon>Fungi</taxon>
        <taxon>Dikarya</taxon>
        <taxon>Basidiomycota</taxon>
        <taxon>Agaricomycotina</taxon>
        <taxon>Agaricomycetes</taxon>
        <taxon>Sistotremastrales</taxon>
        <taxon>Sistotremastraceae</taxon>
        <taxon>Sertulicium</taxon>
        <taxon>Sertulicium niveocremeum</taxon>
    </lineage>
</organism>
<dbReference type="EMBL" id="KV419406">
    <property type="protein sequence ID" value="KZS93870.1"/>
    <property type="molecule type" value="Genomic_DNA"/>
</dbReference>
<dbReference type="AlphaFoldDB" id="A0A164V6V0"/>
<name>A0A164V6V0_9AGAM</name>
<proteinExistence type="predicted"/>
<evidence type="ECO:0000313" key="2">
    <source>
        <dbReference type="Proteomes" id="UP000076722"/>
    </source>
</evidence>
<accession>A0A164V6V0</accession>